<dbReference type="PANTHER" id="PTHR21039:SF0">
    <property type="entry name" value="HISTIDINOL-PHOSPHATASE"/>
    <property type="match status" value="1"/>
</dbReference>
<dbReference type="InterPro" id="IPR004013">
    <property type="entry name" value="PHP_dom"/>
</dbReference>
<keyword evidence="6 8" id="KW-0368">Histidine biosynthesis</keyword>
<dbReference type="EMBL" id="QQAY01000024">
    <property type="protein sequence ID" value="RDI36922.1"/>
    <property type="molecule type" value="Genomic_DNA"/>
</dbReference>
<gene>
    <name evidence="10" type="ORF">DFR59_1249</name>
</gene>
<dbReference type="Pfam" id="PF02811">
    <property type="entry name" value="PHP"/>
    <property type="match status" value="1"/>
</dbReference>
<protein>
    <recommendedName>
        <fullName evidence="3 8">Histidinol-phosphatase</fullName>
        <shortName evidence="8">HolPase</shortName>
        <ecNumber evidence="3 8">3.1.3.15</ecNumber>
    </recommendedName>
</protein>
<name>A0A370FZH5_9BACI</name>
<dbReference type="UniPathway" id="UPA00031">
    <property type="reaction ID" value="UER00013"/>
</dbReference>
<dbReference type="InterPro" id="IPR010140">
    <property type="entry name" value="Histidinol_P_phosphatase_HisJ"/>
</dbReference>
<comment type="pathway">
    <text evidence="1 8">Amino-acid biosynthesis; L-histidine biosynthesis; L-histidine from 5-phospho-alpha-D-ribose 1-diphosphate: step 8/9.</text>
</comment>
<dbReference type="NCBIfam" id="NF005235">
    <property type="entry name" value="PRK06740.1"/>
    <property type="match status" value="1"/>
</dbReference>
<evidence type="ECO:0000256" key="8">
    <source>
        <dbReference type="RuleBase" id="RU366003"/>
    </source>
</evidence>
<evidence type="ECO:0000256" key="1">
    <source>
        <dbReference type="ARBA" id="ARBA00004970"/>
    </source>
</evidence>
<organism evidence="10 11">
    <name type="scientific">Falsibacillus pallidus</name>
    <dbReference type="NCBI Taxonomy" id="493781"/>
    <lineage>
        <taxon>Bacteria</taxon>
        <taxon>Bacillati</taxon>
        <taxon>Bacillota</taxon>
        <taxon>Bacilli</taxon>
        <taxon>Bacillales</taxon>
        <taxon>Bacillaceae</taxon>
        <taxon>Falsibacillus</taxon>
    </lineage>
</organism>
<dbReference type="SUPFAM" id="SSF89550">
    <property type="entry name" value="PHP domain-like"/>
    <property type="match status" value="1"/>
</dbReference>
<evidence type="ECO:0000259" key="9">
    <source>
        <dbReference type="Pfam" id="PF02811"/>
    </source>
</evidence>
<keyword evidence="11" id="KW-1185">Reference proteome</keyword>
<proteinExistence type="inferred from homology"/>
<dbReference type="CDD" id="cd12110">
    <property type="entry name" value="PHP_HisPPase_Hisj_like"/>
    <property type="match status" value="1"/>
</dbReference>
<evidence type="ECO:0000256" key="5">
    <source>
        <dbReference type="ARBA" id="ARBA00022801"/>
    </source>
</evidence>
<evidence type="ECO:0000313" key="11">
    <source>
        <dbReference type="Proteomes" id="UP000255326"/>
    </source>
</evidence>
<dbReference type="GO" id="GO:0005737">
    <property type="term" value="C:cytoplasm"/>
    <property type="evidence" value="ECO:0007669"/>
    <property type="project" value="TreeGrafter"/>
</dbReference>
<evidence type="ECO:0000256" key="4">
    <source>
        <dbReference type="ARBA" id="ARBA00022605"/>
    </source>
</evidence>
<evidence type="ECO:0000256" key="6">
    <source>
        <dbReference type="ARBA" id="ARBA00023102"/>
    </source>
</evidence>
<dbReference type="RefSeq" id="WP_114747247.1">
    <property type="nucleotide sequence ID" value="NZ_QQAY01000024.1"/>
</dbReference>
<keyword evidence="5 8" id="KW-0378">Hydrolase</keyword>
<keyword evidence="4 8" id="KW-0028">Amino-acid biosynthesis</keyword>
<dbReference type="EC" id="3.1.3.15" evidence="3 8"/>
<comment type="caution">
    <text evidence="10">The sequence shown here is derived from an EMBL/GenBank/DDBJ whole genome shotgun (WGS) entry which is preliminary data.</text>
</comment>
<dbReference type="NCBIfam" id="NF005596">
    <property type="entry name" value="PRK07328.1"/>
    <property type="match status" value="1"/>
</dbReference>
<comment type="similarity">
    <text evidence="2 8">Belongs to the PHP hydrolase family. HisK subfamily.</text>
</comment>
<evidence type="ECO:0000256" key="3">
    <source>
        <dbReference type="ARBA" id="ARBA00013085"/>
    </source>
</evidence>
<dbReference type="AlphaFoldDB" id="A0A370FZH5"/>
<comment type="catalytic activity">
    <reaction evidence="7 8">
        <text>L-histidinol phosphate + H2O = L-histidinol + phosphate</text>
        <dbReference type="Rhea" id="RHEA:14465"/>
        <dbReference type="ChEBI" id="CHEBI:15377"/>
        <dbReference type="ChEBI" id="CHEBI:43474"/>
        <dbReference type="ChEBI" id="CHEBI:57699"/>
        <dbReference type="ChEBI" id="CHEBI:57980"/>
        <dbReference type="EC" id="3.1.3.15"/>
    </reaction>
</comment>
<evidence type="ECO:0000313" key="10">
    <source>
        <dbReference type="EMBL" id="RDI36922.1"/>
    </source>
</evidence>
<sequence>MTVDYHVHLEEGPYSFRWLERTNKAIEHFHPENELKNGLAWMQSRHRLLSDRLNKGAYSSEWLDLYLFKAKELGLTEVGIVDHLYRFVETKSYFEKYMDIGDSDLGRLQHKWLKQVMTENMGDFVQFIEGQKAKWAEQGIQLRLGIEADFFPGCEAELKEILDLYQWDYVIGSVHFVDGWGFDNPETVDHFSKYDLHDLYQRFFAIVEQAVRSGLFDFAAHLDNLKVFGMRPDETDLIPHYQRIAAALSETDTATEVNAGLYYRYPIKEMCPSPLFLKELIDAGVAFTTSSDSHFPDDLGKYVDQNTKLLESLGKTRIAGFKVRKRLYSPVK</sequence>
<dbReference type="PANTHER" id="PTHR21039">
    <property type="entry name" value="HISTIDINOL PHOSPHATASE-RELATED"/>
    <property type="match status" value="1"/>
</dbReference>
<accession>A0A370FZH5</accession>
<dbReference type="OrthoDB" id="9775255at2"/>
<dbReference type="Proteomes" id="UP000255326">
    <property type="component" value="Unassembled WGS sequence"/>
</dbReference>
<evidence type="ECO:0000256" key="2">
    <source>
        <dbReference type="ARBA" id="ARBA00009152"/>
    </source>
</evidence>
<feature type="domain" description="PHP" evidence="9">
    <location>
        <begin position="66"/>
        <end position="258"/>
    </location>
</feature>
<dbReference type="GO" id="GO:0004401">
    <property type="term" value="F:histidinol-phosphatase activity"/>
    <property type="evidence" value="ECO:0007669"/>
    <property type="project" value="UniProtKB-UniRule"/>
</dbReference>
<dbReference type="GO" id="GO:0000105">
    <property type="term" value="P:L-histidine biosynthetic process"/>
    <property type="evidence" value="ECO:0007669"/>
    <property type="project" value="UniProtKB-UniRule"/>
</dbReference>
<dbReference type="InterPro" id="IPR016195">
    <property type="entry name" value="Pol/histidinol_Pase-like"/>
</dbReference>
<dbReference type="Gene3D" id="3.20.20.140">
    <property type="entry name" value="Metal-dependent hydrolases"/>
    <property type="match status" value="1"/>
</dbReference>
<reference evidence="10 11" key="1">
    <citation type="submission" date="2018-07" db="EMBL/GenBank/DDBJ databases">
        <title>Genomic Encyclopedia of Type Strains, Phase IV (KMG-IV): sequencing the most valuable type-strain genomes for metagenomic binning, comparative biology and taxonomic classification.</title>
        <authorList>
            <person name="Goeker M."/>
        </authorList>
    </citation>
    <scope>NUCLEOTIDE SEQUENCE [LARGE SCALE GENOMIC DNA]</scope>
    <source>
        <strain evidence="10 11">DSM 25281</strain>
    </source>
</reference>
<evidence type="ECO:0000256" key="7">
    <source>
        <dbReference type="ARBA" id="ARBA00049158"/>
    </source>
</evidence>